<feature type="binding site" evidence="9">
    <location>
        <position position="65"/>
    </location>
    <ligand>
        <name>Zn(2+)</name>
        <dbReference type="ChEBI" id="CHEBI:29105"/>
    </ligand>
</feature>
<comment type="subcellular location">
    <subcellularLocation>
        <location evidence="2 9">Cytoplasm</location>
    </subcellularLocation>
</comment>
<dbReference type="Pfam" id="PF13580">
    <property type="entry name" value="SIS_2"/>
    <property type="match status" value="1"/>
</dbReference>
<dbReference type="EMBL" id="CP147920">
    <property type="protein sequence ID" value="XAU14819.1"/>
    <property type="molecule type" value="Genomic_DNA"/>
</dbReference>
<feature type="binding site" evidence="9">
    <location>
        <position position="176"/>
    </location>
    <ligand>
        <name>substrate</name>
    </ligand>
</feature>
<feature type="binding site" evidence="9">
    <location>
        <position position="184"/>
    </location>
    <ligand>
        <name>Zn(2+)</name>
        <dbReference type="ChEBI" id="CHEBI:29105"/>
    </ligand>
</feature>
<dbReference type="HAMAP" id="MF_00067">
    <property type="entry name" value="GmhA"/>
    <property type="match status" value="1"/>
</dbReference>
<feature type="domain" description="SIS" evidence="10">
    <location>
        <begin position="41"/>
        <end position="200"/>
    </location>
</feature>
<sequence length="201" mass="21783">MENTVMQTFIDNQIDKSYKIKKAILEDRELSDLIREVSAKCIAVYKNGNKTLIAGNGGSAADAQHIAGEFVSKFYFDRPGLASIALTTDTSILTAIGNDYGYEKLFSRQVQANSVEGDMFIGISTSGNSQNVVEALKTCKEKGIVTVGLTGENGGEMAELCDYCIKVPSNETPRVQEAHILIGHIICSVVEEELFGKGFEA</sequence>
<dbReference type="PANTHER" id="PTHR30390:SF6">
    <property type="entry name" value="DNAA INITIATOR-ASSOCIATING PROTEIN DIAA"/>
    <property type="match status" value="1"/>
</dbReference>
<dbReference type="InterPro" id="IPR050099">
    <property type="entry name" value="SIS_GmhA/DiaA_subfam"/>
</dbReference>
<evidence type="ECO:0000313" key="11">
    <source>
        <dbReference type="EMBL" id="XAU14819.1"/>
    </source>
</evidence>
<dbReference type="Proteomes" id="UP001447842">
    <property type="component" value="Chromosome"/>
</dbReference>
<feature type="binding site" evidence="9">
    <location>
        <begin position="56"/>
        <end position="58"/>
    </location>
    <ligand>
        <name>substrate</name>
    </ligand>
</feature>
<evidence type="ECO:0000256" key="3">
    <source>
        <dbReference type="ARBA" id="ARBA00009894"/>
    </source>
</evidence>
<accession>A0ABZ3HB08</accession>
<feature type="binding site" evidence="9">
    <location>
        <begin position="124"/>
        <end position="126"/>
    </location>
    <ligand>
        <name>substrate</name>
    </ligand>
</feature>
<dbReference type="SUPFAM" id="SSF53697">
    <property type="entry name" value="SIS domain"/>
    <property type="match status" value="1"/>
</dbReference>
<reference evidence="11 12" key="1">
    <citation type="submission" date="2024-03" db="EMBL/GenBank/DDBJ databases">
        <title>Sulfurimonas sp. HSL3-1.</title>
        <authorList>
            <person name="Wang S."/>
        </authorList>
    </citation>
    <scope>NUCLEOTIDE SEQUENCE [LARGE SCALE GENOMIC DNA]</scope>
    <source>
        <strain evidence="11 12">HSL3-1</strain>
    </source>
</reference>
<keyword evidence="8 9" id="KW-0119">Carbohydrate metabolism</keyword>
<comment type="similarity">
    <text evidence="3 9">Belongs to the SIS family. GmhA subfamily.</text>
</comment>
<evidence type="ECO:0000313" key="12">
    <source>
        <dbReference type="Proteomes" id="UP001447842"/>
    </source>
</evidence>
<organism evidence="11 12">
    <name type="scientific">Sulfurimonas diazotrophicus</name>
    <dbReference type="NCBI Taxonomy" id="3131939"/>
    <lineage>
        <taxon>Bacteria</taxon>
        <taxon>Pseudomonadati</taxon>
        <taxon>Campylobacterota</taxon>
        <taxon>Epsilonproteobacteria</taxon>
        <taxon>Campylobacterales</taxon>
        <taxon>Sulfurimonadaceae</taxon>
        <taxon>Sulfurimonas</taxon>
    </lineage>
</organism>
<evidence type="ECO:0000256" key="4">
    <source>
        <dbReference type="ARBA" id="ARBA00022490"/>
    </source>
</evidence>
<dbReference type="InterPro" id="IPR035461">
    <property type="entry name" value="GmhA/DiaA"/>
</dbReference>
<evidence type="ECO:0000256" key="5">
    <source>
        <dbReference type="ARBA" id="ARBA00022723"/>
    </source>
</evidence>
<comment type="catalytic activity">
    <reaction evidence="1 9">
        <text>2 D-sedoheptulose 7-phosphate = D-glycero-alpha-D-manno-heptose 7-phosphate + D-glycero-beta-D-manno-heptose 7-phosphate</text>
        <dbReference type="Rhea" id="RHEA:27489"/>
        <dbReference type="ChEBI" id="CHEBI:57483"/>
        <dbReference type="ChEBI" id="CHEBI:60203"/>
        <dbReference type="ChEBI" id="CHEBI:60204"/>
        <dbReference type="EC" id="5.3.1.28"/>
    </reaction>
</comment>
<dbReference type="InterPro" id="IPR001347">
    <property type="entry name" value="SIS_dom"/>
</dbReference>
<dbReference type="EC" id="5.3.1.28" evidence="9"/>
<evidence type="ECO:0000256" key="1">
    <source>
        <dbReference type="ARBA" id="ARBA00000348"/>
    </source>
</evidence>
<comment type="cofactor">
    <cofactor evidence="9">
        <name>Zn(2+)</name>
        <dbReference type="ChEBI" id="CHEBI:29105"/>
    </cofactor>
    <text evidence="9">Binds 1 zinc ion per subunit.</text>
</comment>
<proteinExistence type="inferred from homology"/>
<dbReference type="RefSeq" id="WP_345972452.1">
    <property type="nucleotide sequence ID" value="NZ_CP147920.1"/>
</dbReference>
<evidence type="ECO:0000256" key="6">
    <source>
        <dbReference type="ARBA" id="ARBA00022833"/>
    </source>
</evidence>
<protein>
    <recommendedName>
        <fullName evidence="9">Phosphoheptose isomerase</fullName>
        <ecNumber evidence="9">5.3.1.28</ecNumber>
    </recommendedName>
    <alternativeName>
        <fullName evidence="9">Sedoheptulose 7-phosphate isomerase</fullName>
    </alternativeName>
</protein>
<feature type="binding site" evidence="9">
    <location>
        <position position="69"/>
    </location>
    <ligand>
        <name>substrate</name>
    </ligand>
</feature>
<dbReference type="Gene3D" id="3.40.50.10490">
    <property type="entry name" value="Glucose-6-phosphate isomerase like protein, domain 1"/>
    <property type="match status" value="1"/>
</dbReference>
<comment type="pathway">
    <text evidence="9">Carbohydrate biosynthesis; D-glycero-D-manno-heptose 7-phosphate biosynthesis; D-glycero-alpha-D-manno-heptose 7-phosphate and D-glycero-beta-D-manno-heptose 7-phosphate from sedoheptulose 7-phosphate: step 1/1.</text>
</comment>
<name>A0ABZ3HB08_9BACT</name>
<keyword evidence="6 9" id="KW-0862">Zinc</keyword>
<evidence type="ECO:0000256" key="9">
    <source>
        <dbReference type="HAMAP-Rule" id="MF_00067"/>
    </source>
</evidence>
<evidence type="ECO:0000259" key="10">
    <source>
        <dbReference type="PROSITE" id="PS51464"/>
    </source>
</evidence>
<comment type="miscellaneous">
    <text evidence="9">The reaction produces a racemic mixture of D-glycero-alpha-D-manno-heptose 7-phosphate and D-glycero-beta-D-manno-heptose 7-phosphate.</text>
</comment>
<gene>
    <name evidence="9" type="primary">gmhA</name>
    <name evidence="11" type="ORF">WCY31_11315</name>
</gene>
<feature type="binding site" evidence="9">
    <location>
        <position position="69"/>
    </location>
    <ligand>
        <name>Zn(2+)</name>
        <dbReference type="ChEBI" id="CHEBI:29105"/>
    </ligand>
</feature>
<dbReference type="GO" id="GO:0016853">
    <property type="term" value="F:isomerase activity"/>
    <property type="evidence" value="ECO:0007669"/>
    <property type="project" value="UniProtKB-KW"/>
</dbReference>
<dbReference type="InterPro" id="IPR046348">
    <property type="entry name" value="SIS_dom_sf"/>
</dbReference>
<keyword evidence="5 9" id="KW-0479">Metal-binding</keyword>
<dbReference type="InterPro" id="IPR004515">
    <property type="entry name" value="Phosphoheptose_Isoase"/>
</dbReference>
<comment type="function">
    <text evidence="9">Catalyzes the isomerization of sedoheptulose 7-phosphate in D-glycero-D-manno-heptose 7-phosphate.</text>
</comment>
<evidence type="ECO:0000256" key="7">
    <source>
        <dbReference type="ARBA" id="ARBA00023235"/>
    </source>
</evidence>
<feature type="binding site" evidence="9">
    <location>
        <position position="176"/>
    </location>
    <ligand>
        <name>Zn(2+)</name>
        <dbReference type="ChEBI" id="CHEBI:29105"/>
    </ligand>
</feature>
<dbReference type="PANTHER" id="PTHR30390">
    <property type="entry name" value="SEDOHEPTULOSE 7-PHOSPHATE ISOMERASE / DNAA INITIATOR-ASSOCIATING FACTOR FOR REPLICATION INITIATION"/>
    <property type="match status" value="1"/>
</dbReference>
<keyword evidence="4 9" id="KW-0963">Cytoplasm</keyword>
<keyword evidence="7 9" id="KW-0413">Isomerase</keyword>
<evidence type="ECO:0000256" key="2">
    <source>
        <dbReference type="ARBA" id="ARBA00004496"/>
    </source>
</evidence>
<dbReference type="PROSITE" id="PS51464">
    <property type="entry name" value="SIS"/>
    <property type="match status" value="1"/>
</dbReference>
<keyword evidence="12" id="KW-1185">Reference proteome</keyword>
<dbReference type="CDD" id="cd05006">
    <property type="entry name" value="SIS_GmhA"/>
    <property type="match status" value="1"/>
</dbReference>
<feature type="binding site" evidence="9">
    <location>
        <begin position="98"/>
        <end position="99"/>
    </location>
    <ligand>
        <name>substrate</name>
    </ligand>
</feature>
<feature type="binding site" evidence="9">
    <location>
        <position position="129"/>
    </location>
    <ligand>
        <name>substrate</name>
    </ligand>
</feature>
<evidence type="ECO:0000256" key="8">
    <source>
        <dbReference type="ARBA" id="ARBA00023277"/>
    </source>
</evidence>